<reference evidence="8 9" key="1">
    <citation type="submission" date="2019-07" db="EMBL/GenBank/DDBJ databases">
        <title>Genomes of Cafeteria roenbergensis.</title>
        <authorList>
            <person name="Fischer M.G."/>
            <person name="Hackl T."/>
            <person name="Roman M."/>
        </authorList>
    </citation>
    <scope>NUCLEOTIDE SEQUENCE [LARGE SCALE GENOMIC DNA]</scope>
    <source>
        <strain evidence="8 9">RCC970-E3</strain>
    </source>
</reference>
<evidence type="ECO:0000256" key="4">
    <source>
        <dbReference type="ARBA" id="ARBA00022679"/>
    </source>
</evidence>
<evidence type="ECO:0000256" key="2">
    <source>
        <dbReference type="ARBA" id="ARBA00008676"/>
    </source>
</evidence>
<dbReference type="NCBIfam" id="NF001452">
    <property type="entry name" value="PRK00311.1"/>
    <property type="match status" value="1"/>
</dbReference>
<feature type="domain" description="Ketopantoate reductase N-terminal" evidence="6">
    <location>
        <begin position="361"/>
        <end position="410"/>
    </location>
</feature>
<evidence type="ECO:0000313" key="8">
    <source>
        <dbReference type="EMBL" id="KAA0162728.1"/>
    </source>
</evidence>
<dbReference type="CDD" id="cd06557">
    <property type="entry name" value="KPHMT-like"/>
    <property type="match status" value="1"/>
</dbReference>
<dbReference type="InterPro" id="IPR040442">
    <property type="entry name" value="Pyrv_kinase-like_dom_sf"/>
</dbReference>
<dbReference type="GO" id="GO:0000287">
    <property type="term" value="F:magnesium ion binding"/>
    <property type="evidence" value="ECO:0007669"/>
    <property type="project" value="TreeGrafter"/>
</dbReference>
<name>A0A5A8DBU0_CAFRO</name>
<evidence type="ECO:0000256" key="1">
    <source>
        <dbReference type="ARBA" id="ARBA00005033"/>
    </source>
</evidence>
<dbReference type="AlphaFoldDB" id="A0A5A8DBU0"/>
<dbReference type="UniPathway" id="UPA00028">
    <property type="reaction ID" value="UER00003"/>
</dbReference>
<dbReference type="HAMAP" id="MF_00156">
    <property type="entry name" value="PanB"/>
    <property type="match status" value="1"/>
</dbReference>
<keyword evidence="4" id="KW-0808">Transferase</keyword>
<dbReference type="InterPro" id="IPR003700">
    <property type="entry name" value="Pantoate_hydroxy_MeTrfase"/>
</dbReference>
<comment type="similarity">
    <text evidence="2">Belongs to the PanB family.</text>
</comment>
<evidence type="ECO:0000256" key="3">
    <source>
        <dbReference type="ARBA" id="ARBA00012618"/>
    </source>
</evidence>
<proteinExistence type="inferred from homology"/>
<dbReference type="EMBL" id="VLTL01000077">
    <property type="protein sequence ID" value="KAA0162728.1"/>
    <property type="molecule type" value="Genomic_DNA"/>
</dbReference>
<comment type="pathway">
    <text evidence="1">Cofactor biosynthesis; (R)-pantothenate biosynthesis; (R)-pantoate from 3-methyl-2-oxobutanoate: step 1/2.</text>
</comment>
<evidence type="ECO:0000256" key="5">
    <source>
        <dbReference type="ARBA" id="ARBA00049172"/>
    </source>
</evidence>
<dbReference type="InterPro" id="IPR008927">
    <property type="entry name" value="6-PGluconate_DH-like_C_sf"/>
</dbReference>
<dbReference type="InterPro" id="IPR015813">
    <property type="entry name" value="Pyrv/PenolPyrv_kinase-like_dom"/>
</dbReference>
<evidence type="ECO:0000259" key="6">
    <source>
        <dbReference type="Pfam" id="PF02558"/>
    </source>
</evidence>
<dbReference type="Gene3D" id="1.10.1040.10">
    <property type="entry name" value="N-(1-d-carboxylethyl)-l-norvaline Dehydrogenase, domain 2"/>
    <property type="match status" value="1"/>
</dbReference>
<organism evidence="8 9">
    <name type="scientific">Cafeteria roenbergensis</name>
    <name type="common">Marine flagellate</name>
    <dbReference type="NCBI Taxonomy" id="33653"/>
    <lineage>
        <taxon>Eukaryota</taxon>
        <taxon>Sar</taxon>
        <taxon>Stramenopiles</taxon>
        <taxon>Bigyra</taxon>
        <taxon>Opalozoa</taxon>
        <taxon>Bicosoecida</taxon>
        <taxon>Cafeteriaceae</taxon>
        <taxon>Cafeteria</taxon>
    </lineage>
</organism>
<sequence length="615" mass="61519">MSFADIRRKVLATEAVTMLTCYDAGWASLLDGTVDMLLVGDSVANVCLGMESTRGVGLDAMVHHTRAVRAGARRSLVVADMPFGTYLQRSDALTAAARLMSEGGADAVKLEGGGDYLAGTVRALSRAGIPVVGHVGLLPQTAGAATGFRVQGQDSAGGRAVVADAVALANAGARAVVLEMVPDEVAAAATARLRAMGVATIGIGAGPGCSGQVLVLHDALGLTPPHARAPRFSRRFAQLAPAAQAAAEAFASAVRDGSFPSDAESRPMAPRARAAFRKAWEEDDALSAGLDWPETRGSHGGGASAAADAGRGQADVALVAVRNCPEQLRSAAGMAAELLRPWPPLGDGCTSPADRGAPPPVVIAIQNGMGAAEALQAALRGRAIVLDCVTTHGATLEGGAVAHFGGPANTTSVAPLLRSTGGAGGGGGAFSTQQELDAAESVAAWLARAGLGGEVLSPLEQAAARLRKLSVTCSLVAVAATAGVTNGAAVAPEGRLRAVVRALAEELVPVVRSEARRLRGAAGPASTSAADPLAWAADGVGDEEVAGSIMDAAVQVGTATSDNVCSLLASKRGGTAHELAATLGWACDAAQREGSRTPRLRAAMASLAAAAEALA</sequence>
<evidence type="ECO:0000313" key="9">
    <source>
        <dbReference type="Proteomes" id="UP000324907"/>
    </source>
</evidence>
<dbReference type="GO" id="GO:0005739">
    <property type="term" value="C:mitochondrion"/>
    <property type="evidence" value="ECO:0007669"/>
    <property type="project" value="TreeGrafter"/>
</dbReference>
<accession>A0A5A8DBU0</accession>
<dbReference type="Pfam" id="PF02558">
    <property type="entry name" value="ApbA"/>
    <property type="match status" value="1"/>
</dbReference>
<dbReference type="SUPFAM" id="SSF48179">
    <property type="entry name" value="6-phosphogluconate dehydrogenase C-terminal domain-like"/>
    <property type="match status" value="1"/>
</dbReference>
<dbReference type="GO" id="GO:0003864">
    <property type="term" value="F:3-methyl-2-oxobutanoate hydroxymethyltransferase activity"/>
    <property type="evidence" value="ECO:0007669"/>
    <property type="project" value="UniProtKB-EC"/>
</dbReference>
<dbReference type="PANTHER" id="PTHR20881">
    <property type="entry name" value="3-METHYL-2-OXOBUTANOATE HYDROXYMETHYLTRANSFERASE"/>
    <property type="match status" value="1"/>
</dbReference>
<feature type="domain" description="Ketopantoate reductase C-terminal" evidence="7">
    <location>
        <begin position="463"/>
        <end position="608"/>
    </location>
</feature>
<dbReference type="InterPro" id="IPR013752">
    <property type="entry name" value="KPA_reductase"/>
</dbReference>
<protein>
    <recommendedName>
        <fullName evidence="3">3-methyl-2-oxobutanoate hydroxymethyltransferase</fullName>
        <ecNumber evidence="3">2.1.2.11</ecNumber>
    </recommendedName>
</protein>
<dbReference type="Gene3D" id="3.40.50.720">
    <property type="entry name" value="NAD(P)-binding Rossmann-like Domain"/>
    <property type="match status" value="1"/>
</dbReference>
<comment type="caution">
    <text evidence="8">The sequence shown here is derived from an EMBL/GenBank/DDBJ whole genome shotgun (WGS) entry which is preliminary data.</text>
</comment>
<dbReference type="Pfam" id="PF02548">
    <property type="entry name" value="Pantoate_transf"/>
    <property type="match status" value="1"/>
</dbReference>
<dbReference type="InterPro" id="IPR013332">
    <property type="entry name" value="KPR_N"/>
</dbReference>
<dbReference type="EC" id="2.1.2.11" evidence="3"/>
<dbReference type="Proteomes" id="UP000324907">
    <property type="component" value="Unassembled WGS sequence"/>
</dbReference>
<evidence type="ECO:0000259" key="7">
    <source>
        <dbReference type="Pfam" id="PF08546"/>
    </source>
</evidence>
<dbReference type="Pfam" id="PF08546">
    <property type="entry name" value="ApbA_C"/>
    <property type="match status" value="1"/>
</dbReference>
<dbReference type="NCBIfam" id="TIGR00222">
    <property type="entry name" value="panB"/>
    <property type="match status" value="1"/>
</dbReference>
<dbReference type="InterPro" id="IPR013328">
    <property type="entry name" value="6PGD_dom2"/>
</dbReference>
<dbReference type="Gene3D" id="3.20.20.60">
    <property type="entry name" value="Phosphoenolpyruvate-binding domains"/>
    <property type="match status" value="1"/>
</dbReference>
<dbReference type="GO" id="GO:0015940">
    <property type="term" value="P:pantothenate biosynthetic process"/>
    <property type="evidence" value="ECO:0007669"/>
    <property type="project" value="UniProtKB-UniPathway"/>
</dbReference>
<dbReference type="PANTHER" id="PTHR20881:SF0">
    <property type="entry name" value="3-METHYL-2-OXOBUTANOATE HYDROXYMETHYLTRANSFERASE"/>
    <property type="match status" value="1"/>
</dbReference>
<dbReference type="SUPFAM" id="SSF51621">
    <property type="entry name" value="Phosphoenolpyruvate/pyruvate domain"/>
    <property type="match status" value="1"/>
</dbReference>
<gene>
    <name evidence="8" type="ORF">FNF28_04609</name>
</gene>
<comment type="catalytic activity">
    <reaction evidence="5">
        <text>(6R)-5,10-methylene-5,6,7,8-tetrahydrofolate + 3-methyl-2-oxobutanoate + H2O = 2-dehydropantoate + (6S)-5,6,7,8-tetrahydrofolate</text>
        <dbReference type="Rhea" id="RHEA:11824"/>
        <dbReference type="ChEBI" id="CHEBI:11561"/>
        <dbReference type="ChEBI" id="CHEBI:11851"/>
        <dbReference type="ChEBI" id="CHEBI:15377"/>
        <dbReference type="ChEBI" id="CHEBI:15636"/>
        <dbReference type="ChEBI" id="CHEBI:57453"/>
        <dbReference type="EC" id="2.1.2.11"/>
    </reaction>
</comment>